<name>A0A8J8SWN9_HALGN</name>
<gene>
    <name evidence="1" type="ORF">FGO68_gene17016</name>
</gene>
<protein>
    <submittedName>
        <fullName evidence="1">Uncharacterized protein</fullName>
    </submittedName>
</protein>
<evidence type="ECO:0000313" key="1">
    <source>
        <dbReference type="EMBL" id="TNV73549.1"/>
    </source>
</evidence>
<reference evidence="1" key="1">
    <citation type="submission" date="2019-06" db="EMBL/GenBank/DDBJ databases">
        <authorList>
            <person name="Zheng W."/>
        </authorList>
    </citation>
    <scope>NUCLEOTIDE SEQUENCE</scope>
    <source>
        <strain evidence="1">QDHG01</strain>
    </source>
</reference>
<dbReference type="AlphaFoldDB" id="A0A8J8SWN9"/>
<proteinExistence type="predicted"/>
<organism evidence="1 2">
    <name type="scientific">Halteria grandinella</name>
    <dbReference type="NCBI Taxonomy" id="5974"/>
    <lineage>
        <taxon>Eukaryota</taxon>
        <taxon>Sar</taxon>
        <taxon>Alveolata</taxon>
        <taxon>Ciliophora</taxon>
        <taxon>Intramacronucleata</taxon>
        <taxon>Spirotrichea</taxon>
        <taxon>Stichotrichia</taxon>
        <taxon>Sporadotrichida</taxon>
        <taxon>Halteriidae</taxon>
        <taxon>Halteria</taxon>
    </lineage>
</organism>
<dbReference type="EMBL" id="RRYP01018615">
    <property type="protein sequence ID" value="TNV73549.1"/>
    <property type="molecule type" value="Genomic_DNA"/>
</dbReference>
<accession>A0A8J8SWN9</accession>
<sequence length="164" mass="19762">MSKNFRHRLISTLRQFKNIQDVDKIIENHFLTLYFLPECLTPFILLKMRYQDQNFTNNKQYLSRLSQQSLMNQDRLQFDQEKRMSNAKQAKLQLMQFLTSIVLQIVQEKHQKAWKIAYLLKSKQIDRNYVKQVSFLNSKLKLQTIEQLQLKVSDQIYLSVDCIK</sequence>
<comment type="caution">
    <text evidence="1">The sequence shown here is derived from an EMBL/GenBank/DDBJ whole genome shotgun (WGS) entry which is preliminary data.</text>
</comment>
<evidence type="ECO:0000313" key="2">
    <source>
        <dbReference type="Proteomes" id="UP000785679"/>
    </source>
</evidence>
<dbReference type="Proteomes" id="UP000785679">
    <property type="component" value="Unassembled WGS sequence"/>
</dbReference>
<keyword evidence="2" id="KW-1185">Reference proteome</keyword>